<dbReference type="Gene3D" id="1.10.565.10">
    <property type="entry name" value="Retinoid X Receptor"/>
    <property type="match status" value="1"/>
</dbReference>
<name>A0A1I8GCM5_9PLAT</name>
<dbReference type="PRINTS" id="PR00398">
    <property type="entry name" value="STRDHORMONER"/>
</dbReference>
<dbReference type="SMART" id="SM00399">
    <property type="entry name" value="ZnF_C4"/>
    <property type="match status" value="1"/>
</dbReference>
<dbReference type="Gene3D" id="3.30.50.10">
    <property type="entry name" value="Erythroid Transcription Factor GATA-1, subunit A"/>
    <property type="match status" value="1"/>
</dbReference>
<feature type="region of interest" description="Disordered" evidence="9">
    <location>
        <begin position="67"/>
        <end position="107"/>
    </location>
</feature>
<evidence type="ECO:0000256" key="6">
    <source>
        <dbReference type="ARBA" id="ARBA00023163"/>
    </source>
</evidence>
<dbReference type="InterPro" id="IPR035500">
    <property type="entry name" value="NHR-like_dom_sf"/>
</dbReference>
<dbReference type="InterPro" id="IPR000536">
    <property type="entry name" value="Nucl_hrmn_rcpt_lig-bd"/>
</dbReference>
<evidence type="ECO:0000256" key="5">
    <source>
        <dbReference type="ARBA" id="ARBA00023125"/>
    </source>
</evidence>
<keyword evidence="4" id="KW-0805">Transcription regulation</keyword>
<keyword evidence="5" id="KW-0238">DNA-binding</keyword>
<evidence type="ECO:0000256" key="2">
    <source>
        <dbReference type="ARBA" id="ARBA00022771"/>
    </source>
</evidence>
<dbReference type="PANTHER" id="PTHR24082:SF283">
    <property type="entry name" value="NUCLEAR HORMONE RECEPTOR HR96"/>
    <property type="match status" value="1"/>
</dbReference>
<keyword evidence="8" id="KW-0539">Nucleus</keyword>
<sequence>AKRKSTSTTSAMYSASVSSSSTSSLVSPAAAAANATSAAAAATGATAEDSPFFSAFNGTEQSTAAAAGASGLGRASSPDTSQSASESAASAAADSVVGPRSPHRKRRYKMQLSQPLDQYRCHVCGDKALGFNFDAVTCESCKAFFRRNAFKNMDMKCNFSGSCSISINTRKFCSPCRLKKCFLIGMKKELILNESQLQQRRQKTLCNRNRRYVTTATTASASPISRQSSTTGDPGRRSVCAYKLEESSFYPDETALSEPSVEPPQRPTVLTLLEECSDGLASSSSECSWDLYRPLSDTCTQLMEGIRVSLDNVVNNVNETDSEQISSTATDKATSLEMPFTITLSFVQRFVSFVKCLPEFNYIDMDDRVNLIKGGVFHFILMRGVAIYNPELDSFTFLSKASSGHRHSVPLAALTQSLSAYPSGQQLVERYRRFIIGYHRASSGDQMALTLLQLIEFYNPSRPLLRNMHRIDRIQAGYIMLLKRHIESVQPTQQARRVFFDLMNRLSELDSIATDFSQLCHVVGFRCEELNPLLLEIFELSNGRPGGSRPSSLFEQPLPPPPPPPRLPTQCGTFISTISSCTLRLRPSFISSNSRPYSRRPITSPSIIASIREVIISNASQLCP</sequence>
<dbReference type="SUPFAM" id="SSF57716">
    <property type="entry name" value="Glucocorticoid receptor-like (DNA-binding domain)"/>
    <property type="match status" value="1"/>
</dbReference>
<evidence type="ECO:0000313" key="12">
    <source>
        <dbReference type="Proteomes" id="UP000095280"/>
    </source>
</evidence>
<evidence type="ECO:0000256" key="4">
    <source>
        <dbReference type="ARBA" id="ARBA00023015"/>
    </source>
</evidence>
<dbReference type="SUPFAM" id="SSF48508">
    <property type="entry name" value="Nuclear receptor ligand-binding domain"/>
    <property type="match status" value="1"/>
</dbReference>
<feature type="region of interest" description="Disordered" evidence="9">
    <location>
        <begin position="546"/>
        <end position="566"/>
    </location>
</feature>
<feature type="region of interest" description="Disordered" evidence="9">
    <location>
        <begin position="216"/>
        <end position="236"/>
    </location>
</feature>
<dbReference type="GO" id="GO:0008270">
    <property type="term" value="F:zinc ion binding"/>
    <property type="evidence" value="ECO:0007669"/>
    <property type="project" value="UniProtKB-KW"/>
</dbReference>
<keyword evidence="2" id="KW-0863">Zinc-finger</keyword>
<keyword evidence="7" id="KW-0675">Receptor</keyword>
<dbReference type="PROSITE" id="PS51843">
    <property type="entry name" value="NR_LBD"/>
    <property type="match status" value="1"/>
</dbReference>
<protein>
    <submittedName>
        <fullName evidence="13">Nuclear receptor domain-containing protein</fullName>
    </submittedName>
</protein>
<reference evidence="13" key="1">
    <citation type="submission" date="2016-11" db="UniProtKB">
        <authorList>
            <consortium name="WormBaseParasite"/>
        </authorList>
    </citation>
    <scope>IDENTIFICATION</scope>
</reference>
<dbReference type="InterPro" id="IPR001723">
    <property type="entry name" value="Nuclear_hrmn_rcpt"/>
</dbReference>
<organism evidence="12 13">
    <name type="scientific">Macrostomum lignano</name>
    <dbReference type="NCBI Taxonomy" id="282301"/>
    <lineage>
        <taxon>Eukaryota</taxon>
        <taxon>Metazoa</taxon>
        <taxon>Spiralia</taxon>
        <taxon>Lophotrochozoa</taxon>
        <taxon>Platyhelminthes</taxon>
        <taxon>Rhabditophora</taxon>
        <taxon>Macrostomorpha</taxon>
        <taxon>Macrostomida</taxon>
        <taxon>Macrostomidae</taxon>
        <taxon>Macrostomum</taxon>
    </lineage>
</organism>
<feature type="region of interest" description="Disordered" evidence="9">
    <location>
        <begin position="1"/>
        <end position="28"/>
    </location>
</feature>
<feature type="domain" description="Nuclear receptor" evidence="10">
    <location>
        <begin position="118"/>
        <end position="193"/>
    </location>
</feature>
<dbReference type="Pfam" id="PF00105">
    <property type="entry name" value="zf-C4"/>
    <property type="match status" value="1"/>
</dbReference>
<keyword evidence="12" id="KW-1185">Reference proteome</keyword>
<dbReference type="PRINTS" id="PR00047">
    <property type="entry name" value="STROIDFINGER"/>
</dbReference>
<evidence type="ECO:0000256" key="8">
    <source>
        <dbReference type="ARBA" id="ARBA00023242"/>
    </source>
</evidence>
<keyword evidence="1" id="KW-0479">Metal-binding</keyword>
<evidence type="ECO:0000256" key="9">
    <source>
        <dbReference type="SAM" id="MobiDB-lite"/>
    </source>
</evidence>
<dbReference type="SMART" id="SM00430">
    <property type="entry name" value="HOLI"/>
    <property type="match status" value="1"/>
</dbReference>
<keyword evidence="6" id="KW-0804">Transcription</keyword>
<dbReference type="GO" id="GO:0030154">
    <property type="term" value="P:cell differentiation"/>
    <property type="evidence" value="ECO:0007669"/>
    <property type="project" value="TreeGrafter"/>
</dbReference>
<accession>A0A1I8GCM5</accession>
<dbReference type="Proteomes" id="UP000095280">
    <property type="component" value="Unplaced"/>
</dbReference>
<dbReference type="PROSITE" id="PS00031">
    <property type="entry name" value="NUCLEAR_REC_DBD_1"/>
    <property type="match status" value="1"/>
</dbReference>
<evidence type="ECO:0000256" key="3">
    <source>
        <dbReference type="ARBA" id="ARBA00022833"/>
    </source>
</evidence>
<evidence type="ECO:0000313" key="13">
    <source>
        <dbReference type="WBParaSite" id="maker-uti_cns_0001489-snap-gene-0.5-mRNA-1"/>
    </source>
</evidence>
<evidence type="ECO:0000259" key="11">
    <source>
        <dbReference type="PROSITE" id="PS51843"/>
    </source>
</evidence>
<dbReference type="AlphaFoldDB" id="A0A1I8GCM5"/>
<dbReference type="GO" id="GO:0004879">
    <property type="term" value="F:nuclear receptor activity"/>
    <property type="evidence" value="ECO:0007669"/>
    <property type="project" value="TreeGrafter"/>
</dbReference>
<evidence type="ECO:0000259" key="10">
    <source>
        <dbReference type="PROSITE" id="PS51030"/>
    </source>
</evidence>
<feature type="compositionally biased region" description="Low complexity" evidence="9">
    <location>
        <begin position="67"/>
        <end position="95"/>
    </location>
</feature>
<dbReference type="InterPro" id="IPR001628">
    <property type="entry name" value="Znf_hrmn_rcpt"/>
</dbReference>
<proteinExistence type="predicted"/>
<dbReference type="PANTHER" id="PTHR24082">
    <property type="entry name" value="NUCLEAR HORMONE RECEPTOR"/>
    <property type="match status" value="1"/>
</dbReference>
<dbReference type="GO" id="GO:0000122">
    <property type="term" value="P:negative regulation of transcription by RNA polymerase II"/>
    <property type="evidence" value="ECO:0007669"/>
    <property type="project" value="TreeGrafter"/>
</dbReference>
<keyword evidence="3" id="KW-0862">Zinc</keyword>
<dbReference type="GO" id="GO:0045944">
    <property type="term" value="P:positive regulation of transcription by RNA polymerase II"/>
    <property type="evidence" value="ECO:0007669"/>
    <property type="project" value="TreeGrafter"/>
</dbReference>
<feature type="compositionally biased region" description="Pro residues" evidence="9">
    <location>
        <begin position="557"/>
        <end position="566"/>
    </location>
</feature>
<dbReference type="GO" id="GO:0000978">
    <property type="term" value="F:RNA polymerase II cis-regulatory region sequence-specific DNA binding"/>
    <property type="evidence" value="ECO:0007669"/>
    <property type="project" value="TreeGrafter"/>
</dbReference>
<evidence type="ECO:0000256" key="1">
    <source>
        <dbReference type="ARBA" id="ARBA00022723"/>
    </source>
</evidence>
<dbReference type="InterPro" id="IPR013088">
    <property type="entry name" value="Znf_NHR/GATA"/>
</dbReference>
<evidence type="ECO:0000256" key="7">
    <source>
        <dbReference type="ARBA" id="ARBA00023170"/>
    </source>
</evidence>
<dbReference type="InterPro" id="IPR050234">
    <property type="entry name" value="Nuclear_hormone_rcpt_NR1"/>
</dbReference>
<feature type="domain" description="NR LBD" evidence="11">
    <location>
        <begin position="298"/>
        <end position="542"/>
    </location>
</feature>
<dbReference type="WBParaSite" id="maker-uti_cns_0001489-snap-gene-0.5-mRNA-1">
    <property type="protein sequence ID" value="maker-uti_cns_0001489-snap-gene-0.5-mRNA-1"/>
    <property type="gene ID" value="maker-uti_cns_0001489-snap-gene-0.5"/>
</dbReference>
<dbReference type="PROSITE" id="PS51030">
    <property type="entry name" value="NUCLEAR_REC_DBD_2"/>
    <property type="match status" value="1"/>
</dbReference>
<feature type="compositionally biased region" description="Polar residues" evidence="9">
    <location>
        <begin position="223"/>
        <end position="232"/>
    </location>
</feature>